<reference evidence="3 4" key="1">
    <citation type="journal article" date="2015" name="Genome Biol. Evol.">
        <title>Comparative Genomics of a Bacterivorous Green Alga Reveals Evolutionary Causalities and Consequences of Phago-Mixotrophic Mode of Nutrition.</title>
        <authorList>
            <person name="Burns J.A."/>
            <person name="Paasch A."/>
            <person name="Narechania A."/>
            <person name="Kim E."/>
        </authorList>
    </citation>
    <scope>NUCLEOTIDE SEQUENCE [LARGE SCALE GENOMIC DNA]</scope>
    <source>
        <strain evidence="3 4">PLY_AMNH</strain>
    </source>
</reference>
<feature type="region of interest" description="Disordered" evidence="1">
    <location>
        <begin position="517"/>
        <end position="606"/>
    </location>
</feature>
<dbReference type="Proteomes" id="UP001190700">
    <property type="component" value="Unassembled WGS sequence"/>
</dbReference>
<keyword evidence="4" id="KW-1185">Reference proteome</keyword>
<accession>A0AAE0GKV6</accession>
<gene>
    <name evidence="3" type="ORF">CYMTET_12280</name>
</gene>
<dbReference type="PANTHER" id="PTHR10857:SF106">
    <property type="entry name" value="C2 DOMAIN-CONTAINING PROTEIN"/>
    <property type="match status" value="1"/>
</dbReference>
<dbReference type="InterPro" id="IPR000008">
    <property type="entry name" value="C2_dom"/>
</dbReference>
<organism evidence="3 4">
    <name type="scientific">Cymbomonas tetramitiformis</name>
    <dbReference type="NCBI Taxonomy" id="36881"/>
    <lineage>
        <taxon>Eukaryota</taxon>
        <taxon>Viridiplantae</taxon>
        <taxon>Chlorophyta</taxon>
        <taxon>Pyramimonadophyceae</taxon>
        <taxon>Pyramimonadales</taxon>
        <taxon>Pyramimonadaceae</taxon>
        <taxon>Cymbomonas</taxon>
    </lineage>
</organism>
<dbReference type="GO" id="GO:0071277">
    <property type="term" value="P:cellular response to calcium ion"/>
    <property type="evidence" value="ECO:0007669"/>
    <property type="project" value="TreeGrafter"/>
</dbReference>
<dbReference type="EMBL" id="LGRX02004641">
    <property type="protein sequence ID" value="KAK3279852.1"/>
    <property type="molecule type" value="Genomic_DNA"/>
</dbReference>
<comment type="caution">
    <text evidence="3">The sequence shown here is derived from an EMBL/GenBank/DDBJ whole genome shotgun (WGS) entry which is preliminary data.</text>
</comment>
<proteinExistence type="predicted"/>
<dbReference type="GO" id="GO:0005886">
    <property type="term" value="C:plasma membrane"/>
    <property type="evidence" value="ECO:0007669"/>
    <property type="project" value="TreeGrafter"/>
</dbReference>
<sequence length="771" mass="86684">MAEENAEEKRYFEVGLECSQLVVGDLGEGVQQRFVDVEEPRKVCSPCVVLQEQNASGVWKELARTEIMSETLTPTFAHWIPICYDPSRVQPLKFVVHSIDKRRHLHFIVGEFRTTLRRLILRQKTVSRTRNTLTRSRDDSLPKAGEPALGKLDIILVGADKDESQTWARMQLQTTGLPRGQKIDTFLEVFRDSDGCWDLVYRSEVVHDTGSPLWEGFGVPLSRLCSKDLRRLVRIVVKEWRPDYIHRPLCALESRVKKLLGHDEDPTYQMPMVPLHEEKGRRRAAPAKAKLRMHINAFQDVKVNLADEKTSTSGCSLICHHFKLYSVRKEASDKQCRPNKYLYTSSLNADRDFLQRLYKSKICQLDPEAAKMVQESLWSMAESQQRFANHGDDDADLIPIQFNTVAKILWLGTYPTTPPLKSWRATEDTAQLTNAELRQLPWREGSARSRFSRVLGRNTVVAWSSSSSSPPPLSSQPSSAPPQHRISLLSQSLFEKSLDFDKEGDDYALGNMFNKQLLDSRPTSGESGAVSPDMMAVKEQSTRPTRSTSPTNATMSKCENGVPRHSSMTSKPLEDKLTAGLPPPEASGTVASNTKARGRKSSVLGAQIYHKNSKNVSEFKRNSAYISSLDVEKDEDDDHKSDLVRHIRHQSASRQQSFVPTPSLSGSLRIELSEPLLCSSAKMGGGIVRQAPKRISAQKFLEMTTARIDERLKDLAESGVPLSRAQKRVLADRARQEEAAKKQAQAKSAKAWAERFVDQKQLPVNLSAQSV</sequence>
<dbReference type="InterPro" id="IPR035892">
    <property type="entry name" value="C2_domain_sf"/>
</dbReference>
<dbReference type="InterPro" id="IPR045052">
    <property type="entry name" value="Copine"/>
</dbReference>
<feature type="domain" description="C2" evidence="2">
    <location>
        <begin position="44"/>
        <end position="123"/>
    </location>
</feature>
<feature type="region of interest" description="Disordered" evidence="1">
    <location>
        <begin position="462"/>
        <end position="484"/>
    </location>
</feature>
<dbReference type="SUPFAM" id="SSF49562">
    <property type="entry name" value="C2 domain (Calcium/lipid-binding domain, CaLB)"/>
    <property type="match status" value="1"/>
</dbReference>
<evidence type="ECO:0000259" key="2">
    <source>
        <dbReference type="Pfam" id="PF00168"/>
    </source>
</evidence>
<dbReference type="GO" id="GO:0005544">
    <property type="term" value="F:calcium-dependent phospholipid binding"/>
    <property type="evidence" value="ECO:0007669"/>
    <property type="project" value="InterPro"/>
</dbReference>
<evidence type="ECO:0000256" key="1">
    <source>
        <dbReference type="SAM" id="MobiDB-lite"/>
    </source>
</evidence>
<dbReference type="PANTHER" id="PTHR10857">
    <property type="entry name" value="COPINE"/>
    <property type="match status" value="1"/>
</dbReference>
<evidence type="ECO:0000313" key="4">
    <source>
        <dbReference type="Proteomes" id="UP001190700"/>
    </source>
</evidence>
<dbReference type="AlphaFoldDB" id="A0AAE0GKV6"/>
<dbReference type="Pfam" id="PF00168">
    <property type="entry name" value="C2"/>
    <property type="match status" value="1"/>
</dbReference>
<feature type="compositionally biased region" description="Low complexity" evidence="1">
    <location>
        <begin position="542"/>
        <end position="551"/>
    </location>
</feature>
<name>A0AAE0GKV6_9CHLO</name>
<protein>
    <recommendedName>
        <fullName evidence="2">C2 domain-containing protein</fullName>
    </recommendedName>
</protein>
<evidence type="ECO:0000313" key="3">
    <source>
        <dbReference type="EMBL" id="KAK3279852.1"/>
    </source>
</evidence>